<dbReference type="AlphaFoldDB" id="A0A2T7P6I4"/>
<evidence type="ECO:0000256" key="1">
    <source>
        <dbReference type="ARBA" id="ARBA00009934"/>
    </source>
</evidence>
<protein>
    <recommendedName>
        <fullName evidence="4">BPL/LPL catalytic domain-containing protein</fullName>
    </recommendedName>
</protein>
<dbReference type="PROSITE" id="PS51733">
    <property type="entry name" value="BPL_LPL_CATALYTIC"/>
    <property type="match status" value="1"/>
</dbReference>
<dbReference type="CDD" id="cd16442">
    <property type="entry name" value="BPL"/>
    <property type="match status" value="1"/>
</dbReference>
<dbReference type="SUPFAM" id="SSF55681">
    <property type="entry name" value="Class II aaRS and biotin synthetases"/>
    <property type="match status" value="1"/>
</dbReference>
<dbReference type="Pfam" id="PF03099">
    <property type="entry name" value="BPL_LplA_LipB"/>
    <property type="match status" value="1"/>
</dbReference>
<organism evidence="5 6">
    <name type="scientific">Pomacea canaliculata</name>
    <name type="common">Golden apple snail</name>
    <dbReference type="NCBI Taxonomy" id="400727"/>
    <lineage>
        <taxon>Eukaryota</taxon>
        <taxon>Metazoa</taxon>
        <taxon>Spiralia</taxon>
        <taxon>Lophotrochozoa</taxon>
        <taxon>Mollusca</taxon>
        <taxon>Gastropoda</taxon>
        <taxon>Caenogastropoda</taxon>
        <taxon>Architaenioglossa</taxon>
        <taxon>Ampullarioidea</taxon>
        <taxon>Ampullariidae</taxon>
        <taxon>Pomacea</taxon>
    </lineage>
</organism>
<dbReference type="InterPro" id="IPR045864">
    <property type="entry name" value="aa-tRNA-synth_II/BPL/LPL"/>
</dbReference>
<evidence type="ECO:0000259" key="4">
    <source>
        <dbReference type="PROSITE" id="PS51733"/>
    </source>
</evidence>
<dbReference type="OMA" id="ITTANCM"/>
<proteinExistence type="inferred from homology"/>
<sequence length="1024" mass="113649">MFLLFGYLSIAVLQWIQQYRRKKRYSGAMLQALKRGSVLIQRGKSAQHGSVGALLNSPLLLCPHSYKETRIYSDDSLAISVVFPRQKVDLSEWTSYLDVGPGSDSSNTVVVLLEAEKFVKVNFVTDAQKSFPSVPVHVLQHGSPVAWKLGSPLGVILQCSYNNFVLLCDAFGQGRLILDKDFQLHRILSVRPTGKPYTLTKVSQRKTTTNSISNMNQEVDGCILKQMPAVTECSHALVNGVDHKNTKKSQKAEKDSSLLAYRNDYAKASENGKEKGKYHGREQNNENLVQEQFKEISAAIKLSVPAIILTNGNHSEQDEKLSSHLCTESDLLKTCSAADTDGELQDLIHKKDFDSNFSLHLYEERADTRNISVERNENIACEDSSFQNHTKFMDNAVPEIPVSPSIEEYACLHSAVTAETGNVSHSDSAAFIKDLSAGNKGDALFPTGQKFSGKPPNILVYCGKKDTARKFYVIKSSLEHCINTEAYSIYHLPHDQISTTPWAENAAALIISADNLYDNASQYFSDYLSSGGRILSFGSSIETIFVERREVQQNPSLTKFGVAEWTEVNAIQGRFQYVPGSLKKGDSSMDAVILDDKTGNPVVVLLTVSSVGGNGRAIFSQLFLECDPTEMAVDSQVFSQLKQSNKERLEVIRHLLSLLDLDITPPPPAQLTPCFLLTENQTLLTSLLKSLAGRVKNGVIKSRSLSLHFMDRISGDVKATDDVLPVITENRTSIVDSSTTKHGSLIRYFDPKVYWSHLKTQELGRIIFYTDVITTTMKVFEGFQFSIPDNIGVIAIAGRQTSGKGRGGNVWLSPLGCAMFTLPLKIPAESLLGQRVTFLQHMVTLSVVHGICSLANYQNIDLRVKWPNDIYYKNQMKLGGVLVTTTIMHDNVYATVGCGVNVSNSNPTICINDVIRQYNSETGSDLSLLSPAEVLARTVSTLEDLLHEFQSKGHQEFCQLYYKYWLHGDTYVQMESEGNEEVFICGLDDFGFLEVITKQGKKISVQPDGNSFDMMRNLIAVKRN</sequence>
<dbReference type="Proteomes" id="UP000245119">
    <property type="component" value="Linkage Group LG6"/>
</dbReference>
<accession>A0A2T7P6I4</accession>
<evidence type="ECO:0000313" key="6">
    <source>
        <dbReference type="Proteomes" id="UP000245119"/>
    </source>
</evidence>
<gene>
    <name evidence="5" type="ORF">C0Q70_11600</name>
</gene>
<keyword evidence="6" id="KW-1185">Reference proteome</keyword>
<comment type="similarity">
    <text evidence="1">Belongs to the biotin--protein ligase family.</text>
</comment>
<comment type="caution">
    <text evidence="5">The sequence shown here is derived from an EMBL/GenBank/DDBJ whole genome shotgun (WGS) entry which is preliminary data.</text>
</comment>
<reference evidence="5 6" key="1">
    <citation type="submission" date="2018-04" db="EMBL/GenBank/DDBJ databases">
        <title>The genome of golden apple snail Pomacea canaliculata provides insight into stress tolerance and invasive adaptation.</title>
        <authorList>
            <person name="Liu C."/>
            <person name="Liu B."/>
            <person name="Ren Y."/>
            <person name="Zhang Y."/>
            <person name="Wang H."/>
            <person name="Li S."/>
            <person name="Jiang F."/>
            <person name="Yin L."/>
            <person name="Zhang G."/>
            <person name="Qian W."/>
            <person name="Fan W."/>
        </authorList>
    </citation>
    <scope>NUCLEOTIDE SEQUENCE [LARGE SCALE GENOMIC DNA]</scope>
    <source>
        <strain evidence="5">SZHN2017</strain>
        <tissue evidence="5">Muscle</tissue>
    </source>
</reference>
<dbReference type="InterPro" id="IPR004143">
    <property type="entry name" value="BPL_LPL_catalytic"/>
</dbReference>
<evidence type="ECO:0000256" key="3">
    <source>
        <dbReference type="SAM" id="SignalP"/>
    </source>
</evidence>
<feature type="chain" id="PRO_5015452300" description="BPL/LPL catalytic domain-containing protein" evidence="3">
    <location>
        <begin position="19"/>
        <end position="1024"/>
    </location>
</feature>
<feature type="signal peptide" evidence="3">
    <location>
        <begin position="1"/>
        <end position="18"/>
    </location>
</feature>
<dbReference type="Gene3D" id="3.30.930.10">
    <property type="entry name" value="Bira Bifunctional Protein, Domain 2"/>
    <property type="match status" value="1"/>
</dbReference>
<dbReference type="STRING" id="400727.A0A2T7P6I4"/>
<dbReference type="InterPro" id="IPR004408">
    <property type="entry name" value="Biotin_CoA_COase_ligase"/>
</dbReference>
<evidence type="ECO:0000313" key="5">
    <source>
        <dbReference type="EMBL" id="PVD29003.1"/>
    </source>
</evidence>
<keyword evidence="3" id="KW-0732">Signal</keyword>
<dbReference type="GO" id="GO:0005737">
    <property type="term" value="C:cytoplasm"/>
    <property type="evidence" value="ECO:0007669"/>
    <property type="project" value="TreeGrafter"/>
</dbReference>
<name>A0A2T7P6I4_POMCA</name>
<dbReference type="PANTHER" id="PTHR12835:SF5">
    <property type="entry name" value="BIOTIN--PROTEIN LIGASE"/>
    <property type="match status" value="1"/>
</dbReference>
<keyword evidence="2" id="KW-0436">Ligase</keyword>
<dbReference type="GO" id="GO:0004077">
    <property type="term" value="F:biotin--[biotin carboxyl-carrier protein] ligase activity"/>
    <property type="evidence" value="ECO:0007669"/>
    <property type="project" value="InterPro"/>
</dbReference>
<dbReference type="PANTHER" id="PTHR12835">
    <property type="entry name" value="BIOTIN PROTEIN LIGASE"/>
    <property type="match status" value="1"/>
</dbReference>
<dbReference type="NCBIfam" id="TIGR00121">
    <property type="entry name" value="birA_ligase"/>
    <property type="match status" value="1"/>
</dbReference>
<feature type="domain" description="BPL/LPL catalytic" evidence="4">
    <location>
        <begin position="752"/>
        <end position="950"/>
    </location>
</feature>
<evidence type="ECO:0000256" key="2">
    <source>
        <dbReference type="ARBA" id="ARBA00022598"/>
    </source>
</evidence>
<dbReference type="OrthoDB" id="10250105at2759"/>
<dbReference type="EMBL" id="PZQS01000006">
    <property type="protein sequence ID" value="PVD29003.1"/>
    <property type="molecule type" value="Genomic_DNA"/>
</dbReference>